<evidence type="ECO:0000313" key="6">
    <source>
        <dbReference type="EMBL" id="MDD7972256.1"/>
    </source>
</evidence>
<evidence type="ECO:0000256" key="3">
    <source>
        <dbReference type="ARBA" id="ARBA00023125"/>
    </source>
</evidence>
<evidence type="ECO:0000259" key="5">
    <source>
        <dbReference type="PROSITE" id="PS50931"/>
    </source>
</evidence>
<accession>A0ABT5TD24</accession>
<evidence type="ECO:0000313" key="7">
    <source>
        <dbReference type="Proteomes" id="UP001431784"/>
    </source>
</evidence>
<dbReference type="PANTHER" id="PTHR30427:SF1">
    <property type="entry name" value="TRANSCRIPTIONAL ACTIVATOR PROTEIN LYSR"/>
    <property type="match status" value="1"/>
</dbReference>
<comment type="similarity">
    <text evidence="1">Belongs to the LysR transcriptional regulatory family.</text>
</comment>
<dbReference type="Pfam" id="PF00126">
    <property type="entry name" value="HTH_1"/>
    <property type="match status" value="1"/>
</dbReference>
<keyword evidence="4" id="KW-0804">Transcription</keyword>
<dbReference type="Gene3D" id="3.40.190.290">
    <property type="match status" value="1"/>
</dbReference>
<keyword evidence="7" id="KW-1185">Reference proteome</keyword>
<proteinExistence type="inferred from homology"/>
<dbReference type="InterPro" id="IPR005119">
    <property type="entry name" value="LysR_subst-bd"/>
</dbReference>
<feature type="domain" description="HTH lysR-type" evidence="5">
    <location>
        <begin position="13"/>
        <end position="70"/>
    </location>
</feature>
<dbReference type="SUPFAM" id="SSF53850">
    <property type="entry name" value="Periplasmic binding protein-like II"/>
    <property type="match status" value="1"/>
</dbReference>
<comment type="caution">
    <text evidence="6">The sequence shown here is derived from an EMBL/GenBank/DDBJ whole genome shotgun (WGS) entry which is preliminary data.</text>
</comment>
<dbReference type="PRINTS" id="PR00039">
    <property type="entry name" value="HTHLYSR"/>
</dbReference>
<gene>
    <name evidence="6" type="ORF">PUT78_14205</name>
</gene>
<reference evidence="6" key="1">
    <citation type="submission" date="2023-02" db="EMBL/GenBank/DDBJ databases">
        <title>Description of Roseinatronobacter alkalisoli sp. nov., an alkaliphilic bacerium isolated from soda soil.</title>
        <authorList>
            <person name="Wei W."/>
        </authorList>
    </citation>
    <scope>NUCLEOTIDE SEQUENCE</scope>
    <source>
        <strain evidence="6">HJB301</strain>
    </source>
</reference>
<dbReference type="SUPFAM" id="SSF46785">
    <property type="entry name" value="Winged helix' DNA-binding domain"/>
    <property type="match status" value="1"/>
</dbReference>
<name>A0ABT5TD24_9RHOB</name>
<dbReference type="RefSeq" id="WP_274352932.1">
    <property type="nucleotide sequence ID" value="NZ_JAQZSM010000013.1"/>
</dbReference>
<dbReference type="InterPro" id="IPR036390">
    <property type="entry name" value="WH_DNA-bd_sf"/>
</dbReference>
<dbReference type="PROSITE" id="PS50931">
    <property type="entry name" value="HTH_LYSR"/>
    <property type="match status" value="1"/>
</dbReference>
<keyword evidence="2" id="KW-0805">Transcription regulation</keyword>
<dbReference type="Gene3D" id="1.10.10.10">
    <property type="entry name" value="Winged helix-like DNA-binding domain superfamily/Winged helix DNA-binding domain"/>
    <property type="match status" value="1"/>
</dbReference>
<evidence type="ECO:0000256" key="4">
    <source>
        <dbReference type="ARBA" id="ARBA00023163"/>
    </source>
</evidence>
<dbReference type="Proteomes" id="UP001431784">
    <property type="component" value="Unassembled WGS sequence"/>
</dbReference>
<sequence>MPEDNSKNDGSDIRLRELRVLRAIVTTGTTTAAADVLGISQPAVSRTVAQLEERLGRVLFAREGGRLLPTSEALGIDAELDVLFNALDRIENPDRRAPDPTVPLRIAAPPTIAHRFLPGPVADFSRRYPDQTILIDVLSSDVLVTQVAEGRVDIALSDAEPNHAAVRVEPFRASHVVCLMRRENPLSAKQVILPEDLDGLAYVAQTRRHSARVAKDRALAAAGVQPRITIETATVVSAAELVREGLGVALINPFPTALRLDASLTTRPFEPTITLQTSFLSPIGTRHSPATLAFMAMVRARANQTQKGDF</sequence>
<keyword evidence="3" id="KW-0238">DNA-binding</keyword>
<dbReference type="EMBL" id="JAQZSM010000013">
    <property type="protein sequence ID" value="MDD7972256.1"/>
    <property type="molecule type" value="Genomic_DNA"/>
</dbReference>
<dbReference type="InterPro" id="IPR036388">
    <property type="entry name" value="WH-like_DNA-bd_sf"/>
</dbReference>
<evidence type="ECO:0000256" key="2">
    <source>
        <dbReference type="ARBA" id="ARBA00023015"/>
    </source>
</evidence>
<dbReference type="Pfam" id="PF03466">
    <property type="entry name" value="LysR_substrate"/>
    <property type="match status" value="1"/>
</dbReference>
<organism evidence="6 7">
    <name type="scientific">Roseinatronobacter alkalisoli</name>
    <dbReference type="NCBI Taxonomy" id="3028235"/>
    <lineage>
        <taxon>Bacteria</taxon>
        <taxon>Pseudomonadati</taxon>
        <taxon>Pseudomonadota</taxon>
        <taxon>Alphaproteobacteria</taxon>
        <taxon>Rhodobacterales</taxon>
        <taxon>Paracoccaceae</taxon>
        <taxon>Roseinatronobacter</taxon>
    </lineage>
</organism>
<dbReference type="InterPro" id="IPR000847">
    <property type="entry name" value="LysR_HTH_N"/>
</dbReference>
<evidence type="ECO:0000256" key="1">
    <source>
        <dbReference type="ARBA" id="ARBA00009437"/>
    </source>
</evidence>
<dbReference type="PANTHER" id="PTHR30427">
    <property type="entry name" value="TRANSCRIPTIONAL ACTIVATOR PROTEIN LYSR"/>
    <property type="match status" value="1"/>
</dbReference>
<protein>
    <submittedName>
        <fullName evidence="6">LysR family transcriptional regulator</fullName>
    </submittedName>
</protein>